<dbReference type="NCBIfam" id="TIGR00528">
    <property type="entry name" value="gcvT"/>
    <property type="match status" value="1"/>
</dbReference>
<dbReference type="InterPro" id="IPR006223">
    <property type="entry name" value="GcvT"/>
</dbReference>
<dbReference type="FunFam" id="2.40.30.110:FF:000003">
    <property type="entry name" value="Aminomethyltransferase"/>
    <property type="match status" value="1"/>
</dbReference>
<dbReference type="PANTHER" id="PTHR43757">
    <property type="entry name" value="AMINOMETHYLTRANSFERASE"/>
    <property type="match status" value="1"/>
</dbReference>
<dbReference type="SUPFAM" id="SSF103025">
    <property type="entry name" value="Folate-binding domain"/>
    <property type="match status" value="1"/>
</dbReference>
<name>A0A1F4T787_UNCSA</name>
<keyword evidence="3 7" id="KW-0032">Aminotransferase</keyword>
<accession>A0A1F4T787</accession>
<dbReference type="Pfam" id="PF08669">
    <property type="entry name" value="GCV_T_C"/>
    <property type="match status" value="1"/>
</dbReference>
<comment type="function">
    <text evidence="7">The glycine cleavage system catalyzes the degradation of glycine.</text>
</comment>
<feature type="binding site" evidence="8">
    <location>
        <position position="188"/>
    </location>
    <ligand>
        <name>substrate</name>
    </ligand>
</feature>
<dbReference type="Proteomes" id="UP000178602">
    <property type="component" value="Unassembled WGS sequence"/>
</dbReference>
<dbReference type="InterPro" id="IPR013977">
    <property type="entry name" value="GcvT_C"/>
</dbReference>
<dbReference type="PANTHER" id="PTHR43757:SF2">
    <property type="entry name" value="AMINOMETHYLTRANSFERASE, MITOCHONDRIAL"/>
    <property type="match status" value="1"/>
</dbReference>
<evidence type="ECO:0000259" key="9">
    <source>
        <dbReference type="Pfam" id="PF01571"/>
    </source>
</evidence>
<evidence type="ECO:0000256" key="7">
    <source>
        <dbReference type="HAMAP-Rule" id="MF_00259"/>
    </source>
</evidence>
<comment type="similarity">
    <text evidence="1 7">Belongs to the GcvT family.</text>
</comment>
<evidence type="ECO:0000313" key="11">
    <source>
        <dbReference type="EMBL" id="OGC28420.1"/>
    </source>
</evidence>
<evidence type="ECO:0000256" key="1">
    <source>
        <dbReference type="ARBA" id="ARBA00008609"/>
    </source>
</evidence>
<dbReference type="InterPro" id="IPR028896">
    <property type="entry name" value="GcvT/YgfZ/DmdA"/>
</dbReference>
<keyword evidence="4 7" id="KW-0808">Transferase</keyword>
<reference evidence="11 12" key="1">
    <citation type="journal article" date="2016" name="Nat. Commun.">
        <title>Thousands of microbial genomes shed light on interconnected biogeochemical processes in an aquifer system.</title>
        <authorList>
            <person name="Anantharaman K."/>
            <person name="Brown C.T."/>
            <person name="Hug L.A."/>
            <person name="Sharon I."/>
            <person name="Castelle C.J."/>
            <person name="Probst A.J."/>
            <person name="Thomas B.C."/>
            <person name="Singh A."/>
            <person name="Wilkins M.J."/>
            <person name="Karaoz U."/>
            <person name="Brodie E.L."/>
            <person name="Williams K.H."/>
            <person name="Hubbard S.S."/>
            <person name="Banfield J.F."/>
        </authorList>
    </citation>
    <scope>NUCLEOTIDE SEQUENCE [LARGE SCALE GENOMIC DNA]</scope>
</reference>
<evidence type="ECO:0000313" key="12">
    <source>
        <dbReference type="Proteomes" id="UP000178602"/>
    </source>
</evidence>
<dbReference type="GO" id="GO:0008483">
    <property type="term" value="F:transaminase activity"/>
    <property type="evidence" value="ECO:0007669"/>
    <property type="project" value="UniProtKB-KW"/>
</dbReference>
<evidence type="ECO:0000256" key="2">
    <source>
        <dbReference type="ARBA" id="ARBA00012616"/>
    </source>
</evidence>
<dbReference type="SUPFAM" id="SSF101790">
    <property type="entry name" value="Aminomethyltransferase beta-barrel domain"/>
    <property type="match status" value="1"/>
</dbReference>
<dbReference type="InterPro" id="IPR027266">
    <property type="entry name" value="TrmE/GcvT-like"/>
</dbReference>
<dbReference type="NCBIfam" id="NF001567">
    <property type="entry name" value="PRK00389.1"/>
    <property type="match status" value="1"/>
</dbReference>
<gene>
    <name evidence="7" type="primary">gcvT</name>
    <name evidence="11" type="ORF">A3K49_05555</name>
</gene>
<comment type="catalytic activity">
    <reaction evidence="6 7">
        <text>N(6)-[(R)-S(8)-aminomethyldihydrolipoyl]-L-lysyl-[protein] + (6S)-5,6,7,8-tetrahydrofolate = N(6)-[(R)-dihydrolipoyl]-L-lysyl-[protein] + (6R)-5,10-methylene-5,6,7,8-tetrahydrofolate + NH4(+)</text>
        <dbReference type="Rhea" id="RHEA:16945"/>
        <dbReference type="Rhea" id="RHEA-COMP:10475"/>
        <dbReference type="Rhea" id="RHEA-COMP:10492"/>
        <dbReference type="ChEBI" id="CHEBI:15636"/>
        <dbReference type="ChEBI" id="CHEBI:28938"/>
        <dbReference type="ChEBI" id="CHEBI:57453"/>
        <dbReference type="ChEBI" id="CHEBI:83100"/>
        <dbReference type="ChEBI" id="CHEBI:83143"/>
        <dbReference type="EC" id="2.1.2.10"/>
    </reaction>
</comment>
<proteinExistence type="inferred from homology"/>
<dbReference type="InterPro" id="IPR029043">
    <property type="entry name" value="GcvT/YgfZ_C"/>
</dbReference>
<sequence length="351" mass="38273">MLKRTVLYEKHLALGAKMVPFGGWEMPVSYQGIINEHKAVRERAGLFDIGHMGLLRIGGKELPFLQSLTTNDASLLAVGRCQYSILCNERGGTVDDILLYRFADHYLIVCNASNTDKVVAWLTQHSSGKVEIAPLINLCAISLQGPLALPLAEKGLGFSLSSLKRNHTVSAAPLIVSRTGYTGEDGIELVLPKELCLDYWEKFLALGAVPCGLGARDTLRLEAGLPLYGHEYDDETSPLEAGYAWAVKLNKGPFIGKESLARRSAALPKRLFGLNVEGRSIPRQGNQLFDEEGKEVGTVTSGTFSPTFSRPIALAYINDPAIAIGSRIFVNIRGVKQAAAIVDKTFYKRVK</sequence>
<dbReference type="GO" id="GO:0004047">
    <property type="term" value="F:aminomethyltransferase activity"/>
    <property type="evidence" value="ECO:0007669"/>
    <property type="project" value="UniProtKB-UniRule"/>
</dbReference>
<dbReference type="HAMAP" id="MF_00259">
    <property type="entry name" value="GcvT"/>
    <property type="match status" value="1"/>
</dbReference>
<evidence type="ECO:0000256" key="5">
    <source>
        <dbReference type="ARBA" id="ARBA00031395"/>
    </source>
</evidence>
<dbReference type="GO" id="GO:0019464">
    <property type="term" value="P:glycine decarboxylation via glycine cleavage system"/>
    <property type="evidence" value="ECO:0007669"/>
    <property type="project" value="UniProtKB-UniRule"/>
</dbReference>
<organism evidence="11 12">
    <name type="scientific">candidate division WOR-1 bacterium RIFOXYC12_FULL_54_18</name>
    <dbReference type="NCBI Taxonomy" id="1802584"/>
    <lineage>
        <taxon>Bacteria</taxon>
        <taxon>Bacillati</taxon>
        <taxon>Saganbacteria</taxon>
    </lineage>
</organism>
<protein>
    <recommendedName>
        <fullName evidence="2 7">Aminomethyltransferase</fullName>
        <ecNumber evidence="2 7">2.1.2.10</ecNumber>
    </recommendedName>
    <alternativeName>
        <fullName evidence="5 7">Glycine cleavage system T protein</fullName>
    </alternativeName>
</protein>
<dbReference type="EMBL" id="MEUG01000001">
    <property type="protein sequence ID" value="OGC28420.1"/>
    <property type="molecule type" value="Genomic_DNA"/>
</dbReference>
<dbReference type="InterPro" id="IPR006222">
    <property type="entry name" value="GCVT_N"/>
</dbReference>
<dbReference type="Gene3D" id="3.30.70.1400">
    <property type="entry name" value="Aminomethyltransferase beta-barrel domains"/>
    <property type="match status" value="1"/>
</dbReference>
<dbReference type="GO" id="GO:0005960">
    <property type="term" value="C:glycine cleavage complex"/>
    <property type="evidence" value="ECO:0007669"/>
    <property type="project" value="InterPro"/>
</dbReference>
<dbReference type="Pfam" id="PF01571">
    <property type="entry name" value="GCV_T"/>
    <property type="match status" value="1"/>
</dbReference>
<dbReference type="InterPro" id="IPR022903">
    <property type="entry name" value="GcvT_bac"/>
</dbReference>
<dbReference type="Gene3D" id="3.30.1360.120">
    <property type="entry name" value="Probable tRNA modification gtpase trme, domain 1"/>
    <property type="match status" value="1"/>
</dbReference>
<feature type="domain" description="Aminomethyltransferase C-terminal" evidence="10">
    <location>
        <begin position="269"/>
        <end position="348"/>
    </location>
</feature>
<dbReference type="Gene3D" id="2.40.30.110">
    <property type="entry name" value="Aminomethyltransferase beta-barrel domains"/>
    <property type="match status" value="1"/>
</dbReference>
<evidence type="ECO:0000259" key="10">
    <source>
        <dbReference type="Pfam" id="PF08669"/>
    </source>
</evidence>
<evidence type="ECO:0000256" key="3">
    <source>
        <dbReference type="ARBA" id="ARBA00022576"/>
    </source>
</evidence>
<dbReference type="GO" id="GO:0005829">
    <property type="term" value="C:cytosol"/>
    <property type="evidence" value="ECO:0007669"/>
    <property type="project" value="TreeGrafter"/>
</dbReference>
<evidence type="ECO:0000256" key="8">
    <source>
        <dbReference type="PIRSR" id="PIRSR006487-1"/>
    </source>
</evidence>
<evidence type="ECO:0000256" key="6">
    <source>
        <dbReference type="ARBA" id="ARBA00047665"/>
    </source>
</evidence>
<evidence type="ECO:0000256" key="4">
    <source>
        <dbReference type="ARBA" id="ARBA00022679"/>
    </source>
</evidence>
<comment type="caution">
    <text evidence="11">The sequence shown here is derived from an EMBL/GenBank/DDBJ whole genome shotgun (WGS) entry which is preliminary data.</text>
</comment>
<dbReference type="AlphaFoldDB" id="A0A1F4T787"/>
<feature type="domain" description="GCVT N-terminal" evidence="9">
    <location>
        <begin position="7"/>
        <end position="251"/>
    </location>
</feature>
<dbReference type="PIRSF" id="PIRSF006487">
    <property type="entry name" value="GcvT"/>
    <property type="match status" value="1"/>
</dbReference>
<dbReference type="EC" id="2.1.2.10" evidence="2 7"/>
<dbReference type="Gene3D" id="4.10.1250.10">
    <property type="entry name" value="Aminomethyltransferase fragment"/>
    <property type="match status" value="1"/>
</dbReference>
<comment type="subunit">
    <text evidence="7">The glycine cleavage system is composed of four proteins: P, T, L and H.</text>
</comment>